<dbReference type="SUPFAM" id="SSF47384">
    <property type="entry name" value="Homodimeric domain of signal transducing histidine kinase"/>
    <property type="match status" value="1"/>
</dbReference>
<evidence type="ECO:0000256" key="8">
    <source>
        <dbReference type="ARBA" id="ARBA00022989"/>
    </source>
</evidence>
<keyword evidence="15" id="KW-1185">Reference proteome</keyword>
<evidence type="ECO:0000256" key="7">
    <source>
        <dbReference type="ARBA" id="ARBA00022777"/>
    </source>
</evidence>
<sequence length="382" mass="41352">MRATASDRGRGLRWTVRLRMTLLYGGLFLVSGVALLGITYLLVATADGPKFVISRQRAPGDLPLPALDREALEAWGRAHAAEDRARRLSELLNRSAVALALMSTVSVALGWVMAGRVLRPVRTMADKARRISERNLHERLAVTGPDDELKDLGDTFDGLLARLDSAFDAQKRFVANASHELRTPLTFQRAMIEVTLGDPDADAATLRELCERLLTAGEEQERLIEALLTLSSSQRGPEHREPTDLAGPAGDVLLASPPDALPVEAVLRPAPVTGDPRLLERLVGNLVDNARRHNRPGGWIRLTTGVRDGRSELRVVNSGPVVNAADIDRLFQPFQRLHPRTAGPPGHGLGLSIVAAIAAAHDADVEADPGPRGGLDVRVRFP</sequence>
<evidence type="ECO:0000256" key="1">
    <source>
        <dbReference type="ARBA" id="ARBA00000085"/>
    </source>
</evidence>
<evidence type="ECO:0000259" key="12">
    <source>
        <dbReference type="PROSITE" id="PS50109"/>
    </source>
</evidence>
<reference evidence="14 15" key="1">
    <citation type="submission" date="2019-10" db="EMBL/GenBank/DDBJ databases">
        <title>Streptomyces smaragdinus sp. nov. and Streptomyces fabii sp. nov., isolated from the gut of fungus growing-termite Macrotermes natalensis.</title>
        <authorList>
            <person name="Schwitalla J."/>
            <person name="Benndorf R."/>
            <person name="Martin K."/>
            <person name="De Beer W."/>
            <person name="Kaster A.-K."/>
            <person name="Vollmers J."/>
            <person name="Poulsen M."/>
            <person name="Beemelmanns C."/>
        </authorList>
    </citation>
    <scope>NUCLEOTIDE SEQUENCE [LARGE SCALE GENOMIC DNA]</scope>
    <source>
        <strain evidence="14 15">RB5</strain>
    </source>
</reference>
<feature type="transmembrane region" description="Helical" evidence="11">
    <location>
        <begin position="21"/>
        <end position="43"/>
    </location>
</feature>
<dbReference type="AlphaFoldDB" id="A0A7K0CAD8"/>
<dbReference type="CDD" id="cd00082">
    <property type="entry name" value="HisKA"/>
    <property type="match status" value="1"/>
</dbReference>
<evidence type="ECO:0000256" key="10">
    <source>
        <dbReference type="ARBA" id="ARBA00023136"/>
    </source>
</evidence>
<evidence type="ECO:0000256" key="6">
    <source>
        <dbReference type="ARBA" id="ARBA00022692"/>
    </source>
</evidence>
<evidence type="ECO:0000256" key="5">
    <source>
        <dbReference type="ARBA" id="ARBA00022679"/>
    </source>
</evidence>
<comment type="subcellular location">
    <subcellularLocation>
        <location evidence="2">Cell membrane</location>
    </subcellularLocation>
</comment>
<dbReference type="SMART" id="SM00304">
    <property type="entry name" value="HAMP"/>
    <property type="match status" value="1"/>
</dbReference>
<evidence type="ECO:0000313" key="14">
    <source>
        <dbReference type="EMBL" id="MQY10421.1"/>
    </source>
</evidence>
<dbReference type="Pfam" id="PF00512">
    <property type="entry name" value="HisKA"/>
    <property type="match status" value="1"/>
</dbReference>
<dbReference type="Pfam" id="PF00672">
    <property type="entry name" value="HAMP"/>
    <property type="match status" value="1"/>
</dbReference>
<proteinExistence type="predicted"/>
<dbReference type="SMART" id="SM00388">
    <property type="entry name" value="HisKA"/>
    <property type="match status" value="1"/>
</dbReference>
<evidence type="ECO:0000256" key="11">
    <source>
        <dbReference type="SAM" id="Phobius"/>
    </source>
</evidence>
<keyword evidence="9" id="KW-0902">Two-component regulatory system</keyword>
<evidence type="ECO:0000256" key="3">
    <source>
        <dbReference type="ARBA" id="ARBA00012438"/>
    </source>
</evidence>
<dbReference type="InterPro" id="IPR004358">
    <property type="entry name" value="Sig_transdc_His_kin-like_C"/>
</dbReference>
<dbReference type="InterPro" id="IPR003661">
    <property type="entry name" value="HisK_dim/P_dom"/>
</dbReference>
<dbReference type="InterPro" id="IPR005467">
    <property type="entry name" value="His_kinase_dom"/>
</dbReference>
<evidence type="ECO:0000259" key="13">
    <source>
        <dbReference type="PROSITE" id="PS50885"/>
    </source>
</evidence>
<keyword evidence="5 14" id="KW-0808">Transferase</keyword>
<dbReference type="PANTHER" id="PTHR45436">
    <property type="entry name" value="SENSOR HISTIDINE KINASE YKOH"/>
    <property type="match status" value="1"/>
</dbReference>
<accession>A0A7K0CAD8</accession>
<dbReference type="SUPFAM" id="SSF158472">
    <property type="entry name" value="HAMP domain-like"/>
    <property type="match status" value="1"/>
</dbReference>
<dbReference type="Gene3D" id="3.30.565.10">
    <property type="entry name" value="Histidine kinase-like ATPase, C-terminal domain"/>
    <property type="match status" value="1"/>
</dbReference>
<dbReference type="EMBL" id="WEGJ01000001">
    <property type="protein sequence ID" value="MQY10421.1"/>
    <property type="molecule type" value="Genomic_DNA"/>
</dbReference>
<dbReference type="SMART" id="SM00387">
    <property type="entry name" value="HATPase_c"/>
    <property type="match status" value="1"/>
</dbReference>
<dbReference type="Proteomes" id="UP000466345">
    <property type="component" value="Unassembled WGS sequence"/>
</dbReference>
<evidence type="ECO:0000313" key="15">
    <source>
        <dbReference type="Proteomes" id="UP000466345"/>
    </source>
</evidence>
<dbReference type="PROSITE" id="PS50885">
    <property type="entry name" value="HAMP"/>
    <property type="match status" value="1"/>
</dbReference>
<dbReference type="EC" id="2.7.13.3" evidence="3"/>
<dbReference type="PANTHER" id="PTHR45436:SF5">
    <property type="entry name" value="SENSOR HISTIDINE KINASE TRCS"/>
    <property type="match status" value="1"/>
</dbReference>
<evidence type="ECO:0000256" key="4">
    <source>
        <dbReference type="ARBA" id="ARBA00022553"/>
    </source>
</evidence>
<name>A0A7K0CAD8_9ACTN</name>
<dbReference type="InterPro" id="IPR036097">
    <property type="entry name" value="HisK_dim/P_sf"/>
</dbReference>
<dbReference type="OrthoDB" id="9786919at2"/>
<keyword evidence="10 11" id="KW-0472">Membrane</keyword>
<dbReference type="GO" id="GO:0000155">
    <property type="term" value="F:phosphorelay sensor kinase activity"/>
    <property type="evidence" value="ECO:0007669"/>
    <property type="project" value="InterPro"/>
</dbReference>
<keyword evidence="6 11" id="KW-0812">Transmembrane</keyword>
<dbReference type="InterPro" id="IPR003660">
    <property type="entry name" value="HAMP_dom"/>
</dbReference>
<keyword evidence="7 14" id="KW-0418">Kinase</keyword>
<dbReference type="InterPro" id="IPR050428">
    <property type="entry name" value="TCS_sensor_his_kinase"/>
</dbReference>
<dbReference type="PRINTS" id="PR00344">
    <property type="entry name" value="BCTRLSENSOR"/>
</dbReference>
<gene>
    <name evidence="14" type="primary">sasA_1</name>
    <name evidence="14" type="ORF">SRB5_05290</name>
</gene>
<dbReference type="Gene3D" id="1.10.287.130">
    <property type="match status" value="1"/>
</dbReference>
<feature type="transmembrane region" description="Helical" evidence="11">
    <location>
        <begin position="96"/>
        <end position="114"/>
    </location>
</feature>
<comment type="caution">
    <text evidence="14">The sequence shown here is derived from an EMBL/GenBank/DDBJ whole genome shotgun (WGS) entry which is preliminary data.</text>
</comment>
<comment type="catalytic activity">
    <reaction evidence="1">
        <text>ATP + protein L-histidine = ADP + protein N-phospho-L-histidine.</text>
        <dbReference type="EC" id="2.7.13.3"/>
    </reaction>
</comment>
<dbReference type="CDD" id="cd06225">
    <property type="entry name" value="HAMP"/>
    <property type="match status" value="1"/>
</dbReference>
<dbReference type="InterPro" id="IPR036890">
    <property type="entry name" value="HATPase_C_sf"/>
</dbReference>
<dbReference type="Pfam" id="PF02518">
    <property type="entry name" value="HATPase_c"/>
    <property type="match status" value="1"/>
</dbReference>
<dbReference type="InterPro" id="IPR003594">
    <property type="entry name" value="HATPase_dom"/>
</dbReference>
<dbReference type="SUPFAM" id="SSF55874">
    <property type="entry name" value="ATPase domain of HSP90 chaperone/DNA topoisomerase II/histidine kinase"/>
    <property type="match status" value="1"/>
</dbReference>
<keyword evidence="4" id="KW-0597">Phosphoprotein</keyword>
<feature type="domain" description="HAMP" evidence="13">
    <location>
        <begin position="115"/>
        <end position="168"/>
    </location>
</feature>
<dbReference type="GO" id="GO:0005886">
    <property type="term" value="C:plasma membrane"/>
    <property type="evidence" value="ECO:0007669"/>
    <property type="project" value="UniProtKB-SubCell"/>
</dbReference>
<evidence type="ECO:0000256" key="9">
    <source>
        <dbReference type="ARBA" id="ARBA00023012"/>
    </source>
</evidence>
<keyword evidence="8 11" id="KW-1133">Transmembrane helix</keyword>
<dbReference type="PROSITE" id="PS50109">
    <property type="entry name" value="HIS_KIN"/>
    <property type="match status" value="1"/>
</dbReference>
<dbReference type="Gene3D" id="6.10.340.10">
    <property type="match status" value="1"/>
</dbReference>
<feature type="domain" description="Histidine kinase" evidence="12">
    <location>
        <begin position="176"/>
        <end position="382"/>
    </location>
</feature>
<organism evidence="14 15">
    <name type="scientific">Streptomyces smaragdinus</name>
    <dbReference type="NCBI Taxonomy" id="2585196"/>
    <lineage>
        <taxon>Bacteria</taxon>
        <taxon>Bacillati</taxon>
        <taxon>Actinomycetota</taxon>
        <taxon>Actinomycetes</taxon>
        <taxon>Kitasatosporales</taxon>
        <taxon>Streptomycetaceae</taxon>
        <taxon>Streptomyces</taxon>
    </lineage>
</organism>
<evidence type="ECO:0000256" key="2">
    <source>
        <dbReference type="ARBA" id="ARBA00004236"/>
    </source>
</evidence>
<protein>
    <recommendedName>
        <fullName evidence="3">histidine kinase</fullName>
        <ecNumber evidence="3">2.7.13.3</ecNumber>
    </recommendedName>
</protein>